<sequence>MQAAEDIKPIITDTKPQLPTPDSSPVSNKIASPRPTRVFVPPPRSYTSPSANTTPTSSQIQSHIAFALACGQAAQLATLKRAMVNSALEARREREREVLRLAETLGNPNTIKEEEEDIVDKDGDAVMEDKVQEQQDKPARSIASAQMMEDSSTESAGSFAHRRRTFTLLLTEHTSRRPAPYVVPNPRSVSKRLDSLESFQSTHSPRTSSPSPHQPSLPSTRRRLSLPTCLLSLAARSKLSPKPSLQTPKSRPSIINAPWTNSLNEQRRAAFTLSAMAMGLGGLDAIKEEEDSHIPLYTSNILPLLGLRQMMHLLHIPQLDSQLPLQLFLSSSSLSLLIAPKLTPS</sequence>
<dbReference type="EMBL" id="MCGR01000001">
    <property type="protein sequence ID" value="ORY92942.1"/>
    <property type="molecule type" value="Genomic_DNA"/>
</dbReference>
<organism evidence="2 3">
    <name type="scientific">Leucosporidium creatinivorum</name>
    <dbReference type="NCBI Taxonomy" id="106004"/>
    <lineage>
        <taxon>Eukaryota</taxon>
        <taxon>Fungi</taxon>
        <taxon>Dikarya</taxon>
        <taxon>Basidiomycota</taxon>
        <taxon>Pucciniomycotina</taxon>
        <taxon>Microbotryomycetes</taxon>
        <taxon>Leucosporidiales</taxon>
        <taxon>Leucosporidium</taxon>
    </lineage>
</organism>
<feature type="compositionally biased region" description="Low complexity" evidence="1">
    <location>
        <begin position="33"/>
        <end position="57"/>
    </location>
</feature>
<feature type="region of interest" description="Disordered" evidence="1">
    <location>
        <begin position="131"/>
        <end position="159"/>
    </location>
</feature>
<accession>A0A1Y2G4U4</accession>
<dbReference type="AlphaFoldDB" id="A0A1Y2G4U4"/>
<feature type="region of interest" description="Disordered" evidence="1">
    <location>
        <begin position="195"/>
        <end position="222"/>
    </location>
</feature>
<keyword evidence="3" id="KW-1185">Reference proteome</keyword>
<proteinExistence type="predicted"/>
<evidence type="ECO:0000256" key="1">
    <source>
        <dbReference type="SAM" id="MobiDB-lite"/>
    </source>
</evidence>
<evidence type="ECO:0000313" key="3">
    <source>
        <dbReference type="Proteomes" id="UP000193467"/>
    </source>
</evidence>
<dbReference type="InParanoid" id="A0A1Y2G4U4"/>
<reference evidence="2 3" key="1">
    <citation type="submission" date="2016-07" db="EMBL/GenBank/DDBJ databases">
        <title>Pervasive Adenine N6-methylation of Active Genes in Fungi.</title>
        <authorList>
            <consortium name="DOE Joint Genome Institute"/>
            <person name="Mondo S.J."/>
            <person name="Dannebaum R.O."/>
            <person name="Kuo R.C."/>
            <person name="Labutti K."/>
            <person name="Haridas S."/>
            <person name="Kuo A."/>
            <person name="Salamov A."/>
            <person name="Ahrendt S.R."/>
            <person name="Lipzen A."/>
            <person name="Sullivan W."/>
            <person name="Andreopoulos W.B."/>
            <person name="Clum A."/>
            <person name="Lindquist E."/>
            <person name="Daum C."/>
            <person name="Ramamoorthy G.K."/>
            <person name="Gryganskyi A."/>
            <person name="Culley D."/>
            <person name="Magnuson J.K."/>
            <person name="James T.Y."/>
            <person name="O'Malley M.A."/>
            <person name="Stajich J.E."/>
            <person name="Spatafora J.W."/>
            <person name="Visel A."/>
            <person name="Grigoriev I.V."/>
        </authorList>
    </citation>
    <scope>NUCLEOTIDE SEQUENCE [LARGE SCALE GENOMIC DNA]</scope>
    <source>
        <strain evidence="2 3">62-1032</strain>
    </source>
</reference>
<evidence type="ECO:0000313" key="2">
    <source>
        <dbReference type="EMBL" id="ORY92942.1"/>
    </source>
</evidence>
<gene>
    <name evidence="2" type="ORF">BCR35DRAFT_349241</name>
</gene>
<feature type="region of interest" description="Disordered" evidence="1">
    <location>
        <begin position="237"/>
        <end position="257"/>
    </location>
</feature>
<feature type="compositionally biased region" description="Polar residues" evidence="1">
    <location>
        <begin position="14"/>
        <end position="30"/>
    </location>
</feature>
<feature type="region of interest" description="Disordered" evidence="1">
    <location>
        <begin position="1"/>
        <end position="57"/>
    </location>
</feature>
<dbReference type="Proteomes" id="UP000193467">
    <property type="component" value="Unassembled WGS sequence"/>
</dbReference>
<comment type="caution">
    <text evidence="2">The sequence shown here is derived from an EMBL/GenBank/DDBJ whole genome shotgun (WGS) entry which is preliminary data.</text>
</comment>
<name>A0A1Y2G4U4_9BASI</name>
<feature type="compositionally biased region" description="Low complexity" evidence="1">
    <location>
        <begin position="200"/>
        <end position="219"/>
    </location>
</feature>
<protein>
    <submittedName>
        <fullName evidence="2">Uncharacterized protein</fullName>
    </submittedName>
</protein>